<reference evidence="3" key="1">
    <citation type="submission" date="2020-05" db="EMBL/GenBank/DDBJ databases">
        <authorList>
            <person name="Chiriac C."/>
            <person name="Salcher M."/>
            <person name="Ghai R."/>
            <person name="Kavagutti S V."/>
        </authorList>
    </citation>
    <scope>NUCLEOTIDE SEQUENCE</scope>
</reference>
<keyword evidence="2" id="KW-1133">Transmembrane helix</keyword>
<name>A0A6J7CY38_9ZZZZ</name>
<accession>A0A6J7CY38</accession>
<feature type="transmembrane region" description="Helical" evidence="2">
    <location>
        <begin position="128"/>
        <end position="148"/>
    </location>
</feature>
<protein>
    <submittedName>
        <fullName evidence="3">Unannotated protein</fullName>
    </submittedName>
</protein>
<keyword evidence="2" id="KW-0812">Transmembrane</keyword>
<evidence type="ECO:0000313" key="3">
    <source>
        <dbReference type="EMBL" id="CAB4863702.1"/>
    </source>
</evidence>
<dbReference type="EMBL" id="CAFBLS010000027">
    <property type="protein sequence ID" value="CAB4863702.1"/>
    <property type="molecule type" value="Genomic_DNA"/>
</dbReference>
<gene>
    <name evidence="3" type="ORF">UFOPK3402_00343</name>
</gene>
<sequence length="267" mass="28427">MSLYRTTVTGVIYVVIIALWIAVLIPMWLRRLDHVSEARSTARFSSSMELLGSHVMGAPVILDRDEAEAAGRRRGPRTTSNPASLMPLPGISDAARRASIRRATILGGLSIALVVTGVLAAMSLAPVWAPIVAAVLVLSFVLASALTASTRSAAAPIAVRERATPARPRPAAPAAAPVRQSRSVVVDDGRGWEAVPTTLPTYVSAPRASVIPRPIDRSRPGEWTGSAMVEAAQTMRREIIAFDSRADTAEIPAIRGRFAEELRAANE</sequence>
<evidence type="ECO:0000256" key="1">
    <source>
        <dbReference type="SAM" id="MobiDB-lite"/>
    </source>
</evidence>
<keyword evidence="2" id="KW-0472">Membrane</keyword>
<dbReference type="AlphaFoldDB" id="A0A6J7CY38"/>
<evidence type="ECO:0000256" key="2">
    <source>
        <dbReference type="SAM" id="Phobius"/>
    </source>
</evidence>
<feature type="region of interest" description="Disordered" evidence="1">
    <location>
        <begin position="161"/>
        <end position="180"/>
    </location>
</feature>
<feature type="transmembrane region" description="Helical" evidence="2">
    <location>
        <begin position="12"/>
        <end position="29"/>
    </location>
</feature>
<organism evidence="3">
    <name type="scientific">freshwater metagenome</name>
    <dbReference type="NCBI Taxonomy" id="449393"/>
    <lineage>
        <taxon>unclassified sequences</taxon>
        <taxon>metagenomes</taxon>
        <taxon>ecological metagenomes</taxon>
    </lineage>
</organism>
<feature type="transmembrane region" description="Helical" evidence="2">
    <location>
        <begin position="103"/>
        <end position="122"/>
    </location>
</feature>
<proteinExistence type="predicted"/>